<keyword evidence="2" id="KW-1185">Reference proteome</keyword>
<protein>
    <submittedName>
        <fullName evidence="1">Uncharacterized protein</fullName>
    </submittedName>
</protein>
<gene>
    <name evidence="1" type="primary">Acey_s0112.g296</name>
    <name evidence="1" type="ORF">Y032_0112g296</name>
</gene>
<dbReference type="AlphaFoldDB" id="A0A016TDX1"/>
<dbReference type="Proteomes" id="UP000024635">
    <property type="component" value="Unassembled WGS sequence"/>
</dbReference>
<evidence type="ECO:0000313" key="2">
    <source>
        <dbReference type="Proteomes" id="UP000024635"/>
    </source>
</evidence>
<accession>A0A016TDX1</accession>
<organism evidence="1 2">
    <name type="scientific">Ancylostoma ceylanicum</name>
    <dbReference type="NCBI Taxonomy" id="53326"/>
    <lineage>
        <taxon>Eukaryota</taxon>
        <taxon>Metazoa</taxon>
        <taxon>Ecdysozoa</taxon>
        <taxon>Nematoda</taxon>
        <taxon>Chromadorea</taxon>
        <taxon>Rhabditida</taxon>
        <taxon>Rhabditina</taxon>
        <taxon>Rhabditomorpha</taxon>
        <taxon>Strongyloidea</taxon>
        <taxon>Ancylostomatidae</taxon>
        <taxon>Ancylostomatinae</taxon>
        <taxon>Ancylostoma</taxon>
    </lineage>
</organism>
<reference evidence="2" key="1">
    <citation type="journal article" date="2015" name="Nat. Genet.">
        <title>The genome and transcriptome of the zoonotic hookworm Ancylostoma ceylanicum identify infection-specific gene families.</title>
        <authorList>
            <person name="Schwarz E.M."/>
            <person name="Hu Y."/>
            <person name="Antoshechkin I."/>
            <person name="Miller M.M."/>
            <person name="Sternberg P.W."/>
            <person name="Aroian R.V."/>
        </authorList>
    </citation>
    <scope>NUCLEOTIDE SEQUENCE</scope>
    <source>
        <strain evidence="2">HY135</strain>
    </source>
</reference>
<proteinExistence type="predicted"/>
<comment type="caution">
    <text evidence="1">The sequence shown here is derived from an EMBL/GenBank/DDBJ whole genome shotgun (WGS) entry which is preliminary data.</text>
</comment>
<evidence type="ECO:0000313" key="1">
    <source>
        <dbReference type="EMBL" id="EYC00850.1"/>
    </source>
</evidence>
<sequence length="87" mass="10014">MKRRGHEEENGVRRARRSELVLSRKSLREDFCSWFEFVVVASRAYTGSFSVKAQFRAHPAILCPSDHHDLPAEIIDDTTFLVDDFGC</sequence>
<name>A0A016TDX1_9BILA</name>
<dbReference type="EMBL" id="JARK01001448">
    <property type="protein sequence ID" value="EYC00850.1"/>
    <property type="molecule type" value="Genomic_DNA"/>
</dbReference>